<sequence>MSLLLQPVEHALNAALKQDTSTAKRLMSFEQRKIVVTAEDWQQSLTIRFEQSRIKLGKDDTDDADLLIRGKAIDLLSLVKQPEKLFSGAIHIHGNVGFAKQLQDVVEGFEFDWEQQLANLTGDVLAQPLSYGIKQGLAWLSSTRQSLSMSMSEYLREEAHYLPHQLEVNDFLQDVDKVRADVDRLEARLKRLETHR</sequence>
<reference evidence="3" key="1">
    <citation type="journal article" date="2015" name="Nature">
        <title>Complex archaea that bridge the gap between prokaryotes and eukaryotes.</title>
        <authorList>
            <person name="Spang A."/>
            <person name="Saw J.H."/>
            <person name="Jorgensen S.L."/>
            <person name="Zaremba-Niedzwiedzka K."/>
            <person name="Martijn J."/>
            <person name="Lind A.E."/>
            <person name="van Eijk R."/>
            <person name="Schleper C."/>
            <person name="Guy L."/>
            <person name="Ettema T.J."/>
        </authorList>
    </citation>
    <scope>NUCLEOTIDE SEQUENCE</scope>
</reference>
<evidence type="ECO:0000313" key="3">
    <source>
        <dbReference type="EMBL" id="KKM86902.1"/>
    </source>
</evidence>
<keyword evidence="1" id="KW-0175">Coiled coil</keyword>
<evidence type="ECO:0000256" key="1">
    <source>
        <dbReference type="SAM" id="Coils"/>
    </source>
</evidence>
<dbReference type="InterPro" id="IPR036527">
    <property type="entry name" value="SCP2_sterol-bd_dom_sf"/>
</dbReference>
<organism evidence="3">
    <name type="scientific">marine sediment metagenome</name>
    <dbReference type="NCBI Taxonomy" id="412755"/>
    <lineage>
        <taxon>unclassified sequences</taxon>
        <taxon>metagenomes</taxon>
        <taxon>ecological metagenomes</taxon>
    </lineage>
</organism>
<dbReference type="SUPFAM" id="SSF55718">
    <property type="entry name" value="SCP-like"/>
    <property type="match status" value="1"/>
</dbReference>
<feature type="domain" description="SCP2" evidence="2">
    <location>
        <begin position="12"/>
        <end position="106"/>
    </location>
</feature>
<feature type="coiled-coil region" evidence="1">
    <location>
        <begin position="168"/>
        <end position="195"/>
    </location>
</feature>
<name>A0A0F9P098_9ZZZZ</name>
<dbReference type="EMBL" id="LAZR01007182">
    <property type="protein sequence ID" value="KKM86902.1"/>
    <property type="molecule type" value="Genomic_DNA"/>
</dbReference>
<dbReference type="HAMAP" id="MF_02215">
    <property type="entry name" value="UbiJ"/>
    <property type="match status" value="1"/>
</dbReference>
<dbReference type="Pfam" id="PF02036">
    <property type="entry name" value="SCP2"/>
    <property type="match status" value="1"/>
</dbReference>
<dbReference type="GO" id="GO:0006744">
    <property type="term" value="P:ubiquinone biosynthetic process"/>
    <property type="evidence" value="ECO:0007669"/>
    <property type="project" value="InterPro"/>
</dbReference>
<accession>A0A0F9P098</accession>
<comment type="caution">
    <text evidence="3">The sequence shown here is derived from an EMBL/GenBank/DDBJ whole genome shotgun (WGS) entry which is preliminary data.</text>
</comment>
<gene>
    <name evidence="3" type="ORF">LCGC14_1274280</name>
</gene>
<dbReference type="PANTHER" id="PTHR38693:SF1">
    <property type="entry name" value="UBIQUINONE BIOSYNTHESIS ACCESSORY FACTOR UBIJ"/>
    <property type="match status" value="1"/>
</dbReference>
<dbReference type="PANTHER" id="PTHR38693">
    <property type="entry name" value="UBIQUINONE BIOSYNTHESIS PROTEIN UBIJ"/>
    <property type="match status" value="1"/>
</dbReference>
<evidence type="ECO:0000259" key="2">
    <source>
        <dbReference type="Pfam" id="PF02036"/>
    </source>
</evidence>
<dbReference type="InterPro" id="IPR003033">
    <property type="entry name" value="SCP2_sterol-bd_dom"/>
</dbReference>
<dbReference type="InterPro" id="IPR038989">
    <property type="entry name" value="UbiJ"/>
</dbReference>
<protein>
    <recommendedName>
        <fullName evidence="2">SCP2 domain-containing protein</fullName>
    </recommendedName>
</protein>
<proteinExistence type="inferred from homology"/>
<dbReference type="AlphaFoldDB" id="A0A0F9P098"/>